<dbReference type="Proteomes" id="UP001492380">
    <property type="component" value="Unassembled WGS sequence"/>
</dbReference>
<evidence type="ECO:0000313" key="2">
    <source>
        <dbReference type="EMBL" id="KAK8247265.1"/>
    </source>
</evidence>
<feature type="region of interest" description="Disordered" evidence="1">
    <location>
        <begin position="204"/>
        <end position="235"/>
    </location>
</feature>
<dbReference type="EMBL" id="JBBWRZ010000001">
    <property type="protein sequence ID" value="KAK8247265.1"/>
    <property type="molecule type" value="Genomic_DNA"/>
</dbReference>
<proteinExistence type="predicted"/>
<feature type="region of interest" description="Disordered" evidence="1">
    <location>
        <begin position="1"/>
        <end position="46"/>
    </location>
</feature>
<name>A0ABR1Z4D5_9PEZI</name>
<reference evidence="2 3" key="1">
    <citation type="submission" date="2024-04" db="EMBL/GenBank/DDBJ databases">
        <title>Phyllosticta paracitricarpa is synonymous to the EU quarantine fungus P. citricarpa based on phylogenomic analyses.</title>
        <authorList>
            <consortium name="Lawrence Berkeley National Laboratory"/>
            <person name="Van Ingen-Buijs V.A."/>
            <person name="Van Westerhoven A.C."/>
            <person name="Haridas S."/>
            <person name="Skiadas P."/>
            <person name="Martin F."/>
            <person name="Groenewald J.Z."/>
            <person name="Crous P.W."/>
            <person name="Seidl M.F."/>
        </authorList>
    </citation>
    <scope>NUCLEOTIDE SEQUENCE [LARGE SCALE GENOMIC DNA]</scope>
    <source>
        <strain evidence="2 3">CBS 123374</strain>
    </source>
</reference>
<sequence>MVMAPSPANISPRMSPARPASSVYSRDEYGNFPQPPRQESRSASGAQAAEQIESVMQKANRMLWANGFQADVVQATRVLHYELRRQLQRNPTAKSYQEIQQFCNAVIETLATWVQQNKQLDGQLALISGSITEISSLEPEERLCVIDAKSKTEICPLKMAEFAALAAVEASTMFDPDTGKPLKSKRGGIKHQLKKLFGMSSKISADGTSRHGKDQIGNSSPSSSPSKYRSSLRPGLSALPSASLSELEEMQDDIRMDHAHFLNPYTPPRDLNKPDFKAHESERHDSMILSSPCLRSPRAVPEYVKSPDTLDAAPEIKNRLQSQAESNTVLLSMRELTSPDTTLRRCAMIYHEERGTDNIMSQLSPPQLTTLAAYTDPSSQYPSSTVDPEAERTWHHAQALARLEGGEHNADGQQQGGDQDGENNERPFSFMPDDTERIGRPLHI</sequence>
<protein>
    <submittedName>
        <fullName evidence="2">Uncharacterized protein</fullName>
    </submittedName>
</protein>
<evidence type="ECO:0000256" key="1">
    <source>
        <dbReference type="SAM" id="MobiDB-lite"/>
    </source>
</evidence>
<feature type="compositionally biased region" description="Basic and acidic residues" evidence="1">
    <location>
        <begin position="434"/>
        <end position="444"/>
    </location>
</feature>
<evidence type="ECO:0000313" key="3">
    <source>
        <dbReference type="Proteomes" id="UP001492380"/>
    </source>
</evidence>
<comment type="caution">
    <text evidence="2">The sequence shown here is derived from an EMBL/GenBank/DDBJ whole genome shotgun (WGS) entry which is preliminary data.</text>
</comment>
<feature type="region of interest" description="Disordered" evidence="1">
    <location>
        <begin position="402"/>
        <end position="444"/>
    </location>
</feature>
<keyword evidence="3" id="KW-1185">Reference proteome</keyword>
<accession>A0ABR1Z4D5</accession>
<gene>
    <name evidence="2" type="ORF">HDK90DRAFT_462037</name>
</gene>
<feature type="compositionally biased region" description="Low complexity" evidence="1">
    <location>
        <begin position="219"/>
        <end position="235"/>
    </location>
</feature>
<feature type="compositionally biased region" description="Low complexity" evidence="1">
    <location>
        <begin position="11"/>
        <end position="22"/>
    </location>
</feature>
<organism evidence="2 3">
    <name type="scientific">Phyllosticta capitalensis</name>
    <dbReference type="NCBI Taxonomy" id="121624"/>
    <lineage>
        <taxon>Eukaryota</taxon>
        <taxon>Fungi</taxon>
        <taxon>Dikarya</taxon>
        <taxon>Ascomycota</taxon>
        <taxon>Pezizomycotina</taxon>
        <taxon>Dothideomycetes</taxon>
        <taxon>Dothideomycetes incertae sedis</taxon>
        <taxon>Botryosphaeriales</taxon>
        <taxon>Phyllostictaceae</taxon>
        <taxon>Phyllosticta</taxon>
    </lineage>
</organism>